<keyword evidence="1" id="KW-0479">Metal-binding</keyword>
<dbReference type="Proteomes" id="UP000295636">
    <property type="component" value="Unassembled WGS sequence"/>
</dbReference>
<dbReference type="Gene3D" id="1.10.4080.10">
    <property type="entry name" value="ADP-ribosylation/Crystallin J1"/>
    <property type="match status" value="1"/>
</dbReference>
<protein>
    <submittedName>
        <fullName evidence="2">ADP-ribosylglycohydrolase family protein</fullName>
    </submittedName>
</protein>
<comment type="cofactor">
    <cofactor evidence="1">
        <name>Mg(2+)</name>
        <dbReference type="ChEBI" id="CHEBI:18420"/>
    </cofactor>
    <text evidence="1">Binds 2 magnesium ions per subunit.</text>
</comment>
<name>A0A4R5KJ78_9BACL</name>
<feature type="binding site" evidence="1">
    <location>
        <position position="260"/>
    </location>
    <ligand>
        <name>Mg(2+)</name>
        <dbReference type="ChEBI" id="CHEBI:18420"/>
        <label>1</label>
    </ligand>
</feature>
<dbReference type="InterPro" id="IPR005502">
    <property type="entry name" value="Ribosyl_crysJ1"/>
</dbReference>
<keyword evidence="2" id="KW-0378">Hydrolase</keyword>
<evidence type="ECO:0000313" key="3">
    <source>
        <dbReference type="Proteomes" id="UP000295636"/>
    </source>
</evidence>
<keyword evidence="1" id="KW-0460">Magnesium</keyword>
<dbReference type="SUPFAM" id="SSF101478">
    <property type="entry name" value="ADP-ribosylglycohydrolase"/>
    <property type="match status" value="1"/>
</dbReference>
<reference evidence="2 3" key="1">
    <citation type="submission" date="2019-03" db="EMBL/GenBank/DDBJ databases">
        <title>This is whole genome sequence of Paenibacillus sp MS74 strain.</title>
        <authorList>
            <person name="Trinh H.N."/>
        </authorList>
    </citation>
    <scope>NUCLEOTIDE SEQUENCE [LARGE SCALE GENOMIC DNA]</scope>
    <source>
        <strain evidence="2 3">MS74</strain>
    </source>
</reference>
<gene>
    <name evidence="2" type="ORF">E1757_20895</name>
</gene>
<proteinExistence type="predicted"/>
<sequence length="542" mass="59796">MRTISYDLYYDKVYGGWIGKCIGGNIGACVENNKYLLDLQEHEVFPDEIPPNDDLDLQLLWLQVLEEKGVHITGNDLAEAWLRHCWYPFNEYGYFLHNYERGLRPPVSGSFNNRYFAESMGSPIRSEIWGMISVGNTELAKAYAYEDATLDHENESVWGEQMLAAMEAEAFFEDDIHRLIEAGLAHIPADSGLYRCIRYIQALHRERVDWTAARQRMLEQFGHPDASKAVQNIGITVLALLFGEGDFAQTQLIALNCGYDTDCTCATAGAILGIMRGASQLPELWKNQARDTFAVGIDIVRPSPLISDLATDTCRVGVALSRSLNAAVFIAGVPAVLDPERIPTARETEPIDIEVDYLGEPAVGHGETKRIALRLTNRTAEPKQGKLSLAVSGGFAVSPQKVQLTIGAGETVVQPVYVHIPATAVAVPSGITVSAGFECKGVPEVNAEFGLAGSQSYYAVGPFWDLYDTKEHDGCPFYDPSTTANRVREARQALTIMSIWIGHILMKLRSKCCRPGESGSMRRSIKSLRKNGSAWRARPACI</sequence>
<dbReference type="InterPro" id="IPR036705">
    <property type="entry name" value="Ribosyl_crysJ1_sf"/>
</dbReference>
<feature type="binding site" evidence="1">
    <location>
        <position position="262"/>
    </location>
    <ligand>
        <name>Mg(2+)</name>
        <dbReference type="ChEBI" id="CHEBI:18420"/>
        <label>1</label>
    </ligand>
</feature>
<dbReference type="RefSeq" id="WP_133231679.1">
    <property type="nucleotide sequence ID" value="NZ_SMRT01000010.1"/>
</dbReference>
<organism evidence="2 3">
    <name type="scientific">Paenibacillus piri</name>
    <dbReference type="NCBI Taxonomy" id="2547395"/>
    <lineage>
        <taxon>Bacteria</taxon>
        <taxon>Bacillati</taxon>
        <taxon>Bacillota</taxon>
        <taxon>Bacilli</taxon>
        <taxon>Bacillales</taxon>
        <taxon>Paenibacillaceae</taxon>
        <taxon>Paenibacillus</taxon>
    </lineage>
</organism>
<dbReference type="AlphaFoldDB" id="A0A4R5KJ78"/>
<dbReference type="OrthoDB" id="9761704at2"/>
<dbReference type="GO" id="GO:0046872">
    <property type="term" value="F:metal ion binding"/>
    <property type="evidence" value="ECO:0007669"/>
    <property type="project" value="UniProtKB-KW"/>
</dbReference>
<evidence type="ECO:0000256" key="1">
    <source>
        <dbReference type="PIRSR" id="PIRSR605502-1"/>
    </source>
</evidence>
<accession>A0A4R5KJ78</accession>
<dbReference type="Pfam" id="PF03747">
    <property type="entry name" value="ADP_ribosyl_GH"/>
    <property type="match status" value="1"/>
</dbReference>
<dbReference type="EMBL" id="SMRT01000010">
    <property type="protein sequence ID" value="TDF95551.1"/>
    <property type="molecule type" value="Genomic_DNA"/>
</dbReference>
<comment type="caution">
    <text evidence="2">The sequence shown here is derived from an EMBL/GenBank/DDBJ whole genome shotgun (WGS) entry which is preliminary data.</text>
</comment>
<dbReference type="GO" id="GO:0016787">
    <property type="term" value="F:hydrolase activity"/>
    <property type="evidence" value="ECO:0007669"/>
    <property type="project" value="UniProtKB-KW"/>
</dbReference>
<evidence type="ECO:0000313" key="2">
    <source>
        <dbReference type="EMBL" id="TDF95551.1"/>
    </source>
</evidence>
<keyword evidence="3" id="KW-1185">Reference proteome</keyword>